<sequence length="507" mass="59232">MKENLQTLLQEHFSYDSFQEGQEEIIRDVLQGKNVLGMLKTGSGKSICYQLPAKVLPYLTIVVSPLISLMIDQVREAKAFGFKEVAALHSMQTWEERQYILRHLHTYKLLYISPELIQQQMILDLCNRRKLSLFVIDEAHCISQWGHDFRPDYLRLHTVINALGDPPVLALTGTATPAVQDDIQRQLQLHHMARHLYKIDRENIALVLEKVIDDQEKLDMLVSLLKNYKVPTIIYFSSRKMTEQMAQTLQLHLGHRSIAYYHGGMDANDRLKVQQQFMHDQLQIICCTSAFGMGINKKNIRLVIHYQMPSNIEAFIQEIGRAGRDGEQSVSFVLYKDGDIHLPLQLIEQDLPTKNELLVINDILQPFIKQQEPLPQKDEEVEMLFRMKATKIRFLYFQLQTHGMMDSNMIVQKIIPPSIWIDMEAYIQKRIQLKKEKAFELQSYMTYDKCLREELYRGFQQTISYVTNCCTNCGFQLSHWDVEQKNDSPIQPLNWMEQLRSLLLVKE</sequence>
<evidence type="ECO:0000313" key="9">
    <source>
        <dbReference type="Proteomes" id="UP000823937"/>
    </source>
</evidence>
<dbReference type="GO" id="GO:0030894">
    <property type="term" value="C:replisome"/>
    <property type="evidence" value="ECO:0007669"/>
    <property type="project" value="TreeGrafter"/>
</dbReference>
<dbReference type="GO" id="GO:0003677">
    <property type="term" value="F:DNA binding"/>
    <property type="evidence" value="ECO:0007669"/>
    <property type="project" value="UniProtKB-KW"/>
</dbReference>
<evidence type="ECO:0000256" key="2">
    <source>
        <dbReference type="ARBA" id="ARBA00022801"/>
    </source>
</evidence>
<evidence type="ECO:0000259" key="6">
    <source>
        <dbReference type="PROSITE" id="PS51192"/>
    </source>
</evidence>
<accession>A0A9D1TK63</accession>
<evidence type="ECO:0000256" key="1">
    <source>
        <dbReference type="ARBA" id="ARBA00022741"/>
    </source>
</evidence>
<dbReference type="GO" id="GO:0016787">
    <property type="term" value="F:hydrolase activity"/>
    <property type="evidence" value="ECO:0007669"/>
    <property type="project" value="UniProtKB-KW"/>
</dbReference>
<keyword evidence="1" id="KW-0547">Nucleotide-binding</keyword>
<dbReference type="AlphaFoldDB" id="A0A9D1TK63"/>
<reference evidence="8" key="2">
    <citation type="submission" date="2021-04" db="EMBL/GenBank/DDBJ databases">
        <authorList>
            <person name="Gilroy R."/>
        </authorList>
    </citation>
    <scope>NUCLEOTIDE SEQUENCE</scope>
    <source>
        <strain evidence="8">CHK169-2315</strain>
    </source>
</reference>
<evidence type="ECO:0000259" key="7">
    <source>
        <dbReference type="PROSITE" id="PS51194"/>
    </source>
</evidence>
<dbReference type="NCBIfam" id="TIGR00614">
    <property type="entry name" value="recQ_fam"/>
    <property type="match status" value="1"/>
</dbReference>
<dbReference type="GO" id="GO:0043138">
    <property type="term" value="F:3'-5' DNA helicase activity"/>
    <property type="evidence" value="ECO:0007669"/>
    <property type="project" value="TreeGrafter"/>
</dbReference>
<evidence type="ECO:0000256" key="4">
    <source>
        <dbReference type="ARBA" id="ARBA00022840"/>
    </source>
</evidence>
<dbReference type="GO" id="GO:0005737">
    <property type="term" value="C:cytoplasm"/>
    <property type="evidence" value="ECO:0007669"/>
    <property type="project" value="TreeGrafter"/>
</dbReference>
<dbReference type="GO" id="GO:0006310">
    <property type="term" value="P:DNA recombination"/>
    <property type="evidence" value="ECO:0007669"/>
    <property type="project" value="InterPro"/>
</dbReference>
<dbReference type="InterPro" id="IPR004589">
    <property type="entry name" value="DNA_helicase_ATP-dep_RecQ"/>
</dbReference>
<dbReference type="SMART" id="SM00487">
    <property type="entry name" value="DEXDc"/>
    <property type="match status" value="1"/>
</dbReference>
<dbReference type="Pfam" id="PF00271">
    <property type="entry name" value="Helicase_C"/>
    <property type="match status" value="1"/>
</dbReference>
<dbReference type="GO" id="GO:0005524">
    <property type="term" value="F:ATP binding"/>
    <property type="evidence" value="ECO:0007669"/>
    <property type="project" value="UniProtKB-KW"/>
</dbReference>
<keyword evidence="2" id="KW-0378">Hydrolase</keyword>
<keyword evidence="5" id="KW-0238">DNA-binding</keyword>
<feature type="domain" description="Helicase ATP-binding" evidence="6">
    <location>
        <begin position="26"/>
        <end position="193"/>
    </location>
</feature>
<organism evidence="8 9">
    <name type="scientific">Candidatus Pseudogracilibacillus intestinigallinarum</name>
    <dbReference type="NCBI Taxonomy" id="2838742"/>
    <lineage>
        <taxon>Bacteria</taxon>
        <taxon>Bacillati</taxon>
        <taxon>Bacillota</taxon>
        <taxon>Bacilli</taxon>
        <taxon>Bacillales</taxon>
        <taxon>Bacillaceae</taxon>
        <taxon>Pseudogracilibacillus</taxon>
    </lineage>
</organism>
<keyword evidence="4" id="KW-0067">ATP-binding</keyword>
<dbReference type="PROSITE" id="PS51194">
    <property type="entry name" value="HELICASE_CTER"/>
    <property type="match status" value="1"/>
</dbReference>
<dbReference type="FunFam" id="3.40.50.300:FF:001389">
    <property type="entry name" value="ATP-dependent DNA helicase RecQ"/>
    <property type="match status" value="1"/>
</dbReference>
<dbReference type="SUPFAM" id="SSF52540">
    <property type="entry name" value="P-loop containing nucleoside triphosphate hydrolases"/>
    <property type="match status" value="1"/>
</dbReference>
<dbReference type="InterPro" id="IPR027417">
    <property type="entry name" value="P-loop_NTPase"/>
</dbReference>
<name>A0A9D1TK63_9BACI</name>
<dbReference type="GO" id="GO:0043590">
    <property type="term" value="C:bacterial nucleoid"/>
    <property type="evidence" value="ECO:0007669"/>
    <property type="project" value="TreeGrafter"/>
</dbReference>
<keyword evidence="3 8" id="KW-0347">Helicase</keyword>
<dbReference type="Proteomes" id="UP000823937">
    <property type="component" value="Unassembled WGS sequence"/>
</dbReference>
<dbReference type="InterPro" id="IPR011545">
    <property type="entry name" value="DEAD/DEAH_box_helicase_dom"/>
</dbReference>
<protein>
    <submittedName>
        <fullName evidence="8">ATP-dependent DNA helicase</fullName>
    </submittedName>
</protein>
<dbReference type="InterPro" id="IPR002464">
    <property type="entry name" value="DNA/RNA_helicase_DEAH_CS"/>
</dbReference>
<feature type="domain" description="Helicase C-terminal" evidence="7">
    <location>
        <begin position="217"/>
        <end position="382"/>
    </location>
</feature>
<dbReference type="PROSITE" id="PS00690">
    <property type="entry name" value="DEAH_ATP_HELICASE"/>
    <property type="match status" value="1"/>
</dbReference>
<dbReference type="PANTHER" id="PTHR13710:SF84">
    <property type="entry name" value="ATP-DEPENDENT DNA HELICASE RECS-RELATED"/>
    <property type="match status" value="1"/>
</dbReference>
<dbReference type="GO" id="GO:0006281">
    <property type="term" value="P:DNA repair"/>
    <property type="evidence" value="ECO:0007669"/>
    <property type="project" value="TreeGrafter"/>
</dbReference>
<dbReference type="CDD" id="cd17920">
    <property type="entry name" value="DEXHc_RecQ"/>
    <property type="match status" value="1"/>
</dbReference>
<comment type="caution">
    <text evidence="8">The sequence shown here is derived from an EMBL/GenBank/DDBJ whole genome shotgun (WGS) entry which is preliminary data.</text>
</comment>
<dbReference type="Gene3D" id="3.40.50.300">
    <property type="entry name" value="P-loop containing nucleotide triphosphate hydrolases"/>
    <property type="match status" value="2"/>
</dbReference>
<dbReference type="PANTHER" id="PTHR13710">
    <property type="entry name" value="DNA HELICASE RECQ FAMILY MEMBER"/>
    <property type="match status" value="1"/>
</dbReference>
<evidence type="ECO:0000256" key="5">
    <source>
        <dbReference type="ARBA" id="ARBA00023125"/>
    </source>
</evidence>
<dbReference type="Pfam" id="PF00270">
    <property type="entry name" value="DEAD"/>
    <property type="match status" value="1"/>
</dbReference>
<dbReference type="GO" id="GO:0009378">
    <property type="term" value="F:four-way junction helicase activity"/>
    <property type="evidence" value="ECO:0007669"/>
    <property type="project" value="TreeGrafter"/>
</dbReference>
<dbReference type="EMBL" id="DXHX01000118">
    <property type="protein sequence ID" value="HIV74920.1"/>
    <property type="molecule type" value="Genomic_DNA"/>
</dbReference>
<evidence type="ECO:0000256" key="3">
    <source>
        <dbReference type="ARBA" id="ARBA00022806"/>
    </source>
</evidence>
<dbReference type="PROSITE" id="PS51192">
    <property type="entry name" value="HELICASE_ATP_BIND_1"/>
    <property type="match status" value="1"/>
</dbReference>
<dbReference type="InterPro" id="IPR001650">
    <property type="entry name" value="Helicase_C-like"/>
</dbReference>
<reference evidence="8" key="1">
    <citation type="journal article" date="2021" name="PeerJ">
        <title>Extensive microbial diversity within the chicken gut microbiome revealed by metagenomics and culture.</title>
        <authorList>
            <person name="Gilroy R."/>
            <person name="Ravi A."/>
            <person name="Getino M."/>
            <person name="Pursley I."/>
            <person name="Horton D.L."/>
            <person name="Alikhan N.F."/>
            <person name="Baker D."/>
            <person name="Gharbi K."/>
            <person name="Hall N."/>
            <person name="Watson M."/>
            <person name="Adriaenssens E.M."/>
            <person name="Foster-Nyarko E."/>
            <person name="Jarju S."/>
            <person name="Secka A."/>
            <person name="Antonio M."/>
            <person name="Oren A."/>
            <person name="Chaudhuri R.R."/>
            <person name="La Ragione R."/>
            <person name="Hildebrand F."/>
            <person name="Pallen M.J."/>
        </authorList>
    </citation>
    <scope>NUCLEOTIDE SEQUENCE</scope>
    <source>
        <strain evidence="8">CHK169-2315</strain>
    </source>
</reference>
<gene>
    <name evidence="8" type="ORF">H9895_07590</name>
</gene>
<proteinExistence type="predicted"/>
<evidence type="ECO:0000313" key="8">
    <source>
        <dbReference type="EMBL" id="HIV74920.1"/>
    </source>
</evidence>
<dbReference type="InterPro" id="IPR014001">
    <property type="entry name" value="Helicase_ATP-bd"/>
</dbReference>
<dbReference type="SMART" id="SM00490">
    <property type="entry name" value="HELICc"/>
    <property type="match status" value="1"/>
</dbReference>